<evidence type="ECO:0000256" key="1">
    <source>
        <dbReference type="SAM" id="MobiDB-lite"/>
    </source>
</evidence>
<dbReference type="Proteomes" id="UP001278050">
    <property type="component" value="Unassembled WGS sequence"/>
</dbReference>
<evidence type="ECO:0000313" key="3">
    <source>
        <dbReference type="Proteomes" id="UP001278050"/>
    </source>
</evidence>
<dbReference type="RefSeq" id="WP_084331671.1">
    <property type="nucleotide sequence ID" value="NZ_CBCSET010000002.1"/>
</dbReference>
<keyword evidence="3" id="KW-1185">Reference proteome</keyword>
<gene>
    <name evidence="2" type="ORF">SIM71_20265</name>
</gene>
<reference evidence="2 3" key="1">
    <citation type="submission" date="2023-11" db="EMBL/GenBank/DDBJ databases">
        <title>MicrobeMod: A computational toolkit for identifying prokaryotic methylation and restriction-modification with nanopore sequencing.</title>
        <authorList>
            <person name="Crits-Christoph A."/>
            <person name="Kang S.C."/>
            <person name="Lee H."/>
            <person name="Ostrov N."/>
        </authorList>
    </citation>
    <scope>NUCLEOTIDE SEQUENCE [LARGE SCALE GENOMIC DNA]</scope>
    <source>
        <strain evidence="2 3">ATCC BAA-571</strain>
    </source>
</reference>
<feature type="region of interest" description="Disordered" evidence="1">
    <location>
        <begin position="124"/>
        <end position="147"/>
    </location>
</feature>
<name>A0ABU4Q2J2_9GAMM</name>
<accession>A0ABU4Q2J2</accession>
<proteinExistence type="predicted"/>
<sequence>MPVITRSITSEIRAGLSREELWEGEDKGLIRCWETGRELAKSRPELAEAANNDELPVTNWKGGVSRTLKKLEKFGALQYLAQWQGLRGEDLKIDTTQEVTITCSKTGMVVTFTSDISKLIDTNTEETAEEADHGRPASGVPEQSLFS</sequence>
<evidence type="ECO:0000313" key="2">
    <source>
        <dbReference type="EMBL" id="MDX5994401.1"/>
    </source>
</evidence>
<organism evidence="2 3">
    <name type="scientific">Ectopseudomonas alcaliphila</name>
    <dbReference type="NCBI Taxonomy" id="101564"/>
    <lineage>
        <taxon>Bacteria</taxon>
        <taxon>Pseudomonadati</taxon>
        <taxon>Pseudomonadota</taxon>
        <taxon>Gammaproteobacteria</taxon>
        <taxon>Pseudomonadales</taxon>
        <taxon>Pseudomonadaceae</taxon>
        <taxon>Ectopseudomonas</taxon>
    </lineage>
</organism>
<dbReference type="EMBL" id="JAWXXP010000001">
    <property type="protein sequence ID" value="MDX5994401.1"/>
    <property type="molecule type" value="Genomic_DNA"/>
</dbReference>
<comment type="caution">
    <text evidence="2">The sequence shown here is derived from an EMBL/GenBank/DDBJ whole genome shotgun (WGS) entry which is preliminary data.</text>
</comment>
<protein>
    <submittedName>
        <fullName evidence="2">Uncharacterized protein</fullName>
    </submittedName>
</protein>